<reference evidence="3" key="1">
    <citation type="submission" date="2023-07" db="EMBL/GenBank/DDBJ databases">
        <title>draft genome sequence of fig (Ficus carica).</title>
        <authorList>
            <person name="Takahashi T."/>
            <person name="Nishimura K."/>
        </authorList>
    </citation>
    <scope>NUCLEOTIDE SEQUENCE</scope>
</reference>
<accession>A0AA87ZJG1</accession>
<proteinExistence type="inferred from homology"/>
<keyword evidence="4" id="KW-1185">Reference proteome</keyword>
<organism evidence="3 4">
    <name type="scientific">Ficus carica</name>
    <name type="common">Common fig</name>
    <dbReference type="NCBI Taxonomy" id="3494"/>
    <lineage>
        <taxon>Eukaryota</taxon>
        <taxon>Viridiplantae</taxon>
        <taxon>Streptophyta</taxon>
        <taxon>Embryophyta</taxon>
        <taxon>Tracheophyta</taxon>
        <taxon>Spermatophyta</taxon>
        <taxon>Magnoliopsida</taxon>
        <taxon>eudicotyledons</taxon>
        <taxon>Gunneridae</taxon>
        <taxon>Pentapetalae</taxon>
        <taxon>rosids</taxon>
        <taxon>fabids</taxon>
        <taxon>Rosales</taxon>
        <taxon>Moraceae</taxon>
        <taxon>Ficeae</taxon>
        <taxon>Ficus</taxon>
    </lineage>
</organism>
<evidence type="ECO:0000256" key="2">
    <source>
        <dbReference type="ARBA" id="ARBA00022676"/>
    </source>
</evidence>
<dbReference type="SUPFAM" id="SSF53756">
    <property type="entry name" value="UDP-Glycosyltransferase/glycogen phosphorylase"/>
    <property type="match status" value="1"/>
</dbReference>
<evidence type="ECO:0000313" key="4">
    <source>
        <dbReference type="Proteomes" id="UP001187192"/>
    </source>
</evidence>
<comment type="similarity">
    <text evidence="1">Belongs to the UDP-glycosyltransferase family.</text>
</comment>
<dbReference type="EMBL" id="BTGU01000002">
    <property type="protein sequence ID" value="GMN27613.1"/>
    <property type="molecule type" value="Genomic_DNA"/>
</dbReference>
<dbReference type="Proteomes" id="UP001187192">
    <property type="component" value="Unassembled WGS sequence"/>
</dbReference>
<dbReference type="PANTHER" id="PTHR48048">
    <property type="entry name" value="GLYCOSYLTRANSFERASE"/>
    <property type="match status" value="1"/>
</dbReference>
<comment type="caution">
    <text evidence="3">The sequence shown here is derived from an EMBL/GenBank/DDBJ whole genome shotgun (WGS) entry which is preliminary data.</text>
</comment>
<evidence type="ECO:0000256" key="1">
    <source>
        <dbReference type="ARBA" id="ARBA00009995"/>
    </source>
</evidence>
<dbReference type="InterPro" id="IPR050481">
    <property type="entry name" value="UDP-glycosyltransf_plant"/>
</dbReference>
<name>A0AA87ZJG1_FICCA</name>
<dbReference type="PANTHER" id="PTHR48048:SF45">
    <property type="entry name" value="GLYCOSYLTRANSFERASE"/>
    <property type="match status" value="1"/>
</dbReference>
<keyword evidence="2" id="KW-0808">Transferase</keyword>
<dbReference type="AlphaFoldDB" id="A0AA87ZJG1"/>
<dbReference type="GO" id="GO:0035251">
    <property type="term" value="F:UDP-glucosyltransferase activity"/>
    <property type="evidence" value="ECO:0007669"/>
    <property type="project" value="InterPro"/>
</dbReference>
<evidence type="ECO:0000313" key="3">
    <source>
        <dbReference type="EMBL" id="GMN27613.1"/>
    </source>
</evidence>
<keyword evidence="2" id="KW-0328">Glycosyltransferase</keyword>
<protein>
    <recommendedName>
        <fullName evidence="5">UDP-glycosyltransferase</fullName>
    </recommendedName>
</protein>
<gene>
    <name evidence="3" type="ORF">TIFTF001_001741</name>
</gene>
<dbReference type="Gene3D" id="3.40.50.2000">
    <property type="entry name" value="Glycogen Phosphorylase B"/>
    <property type="match status" value="2"/>
</dbReference>
<evidence type="ECO:0008006" key="5">
    <source>
        <dbReference type="Google" id="ProtNLM"/>
    </source>
</evidence>
<sequence length="102" mass="11594">MYAEQQFNAFELVREVEVAVEIRIEYRRGLHSEMDGRDGVMIVSEEEIERGVRRVMYGGDGDDQVRKKVKEMSEKSVKALMEGGSSFDSVGRFVCDVVNNLA</sequence>